<dbReference type="Proteomes" id="UP001500908">
    <property type="component" value="Unassembled WGS sequence"/>
</dbReference>
<protein>
    <recommendedName>
        <fullName evidence="3">Pathogenicity locus</fullName>
    </recommendedName>
</protein>
<evidence type="ECO:0008006" key="3">
    <source>
        <dbReference type="Google" id="ProtNLM"/>
    </source>
</evidence>
<evidence type="ECO:0000313" key="1">
    <source>
        <dbReference type="EMBL" id="GAA3760489.1"/>
    </source>
</evidence>
<reference evidence="2" key="1">
    <citation type="journal article" date="2019" name="Int. J. Syst. Evol. Microbiol.">
        <title>The Global Catalogue of Microorganisms (GCM) 10K type strain sequencing project: providing services to taxonomists for standard genome sequencing and annotation.</title>
        <authorList>
            <consortium name="The Broad Institute Genomics Platform"/>
            <consortium name="The Broad Institute Genome Sequencing Center for Infectious Disease"/>
            <person name="Wu L."/>
            <person name="Ma J."/>
        </authorList>
    </citation>
    <scope>NUCLEOTIDE SEQUENCE [LARGE SCALE GENOMIC DNA]</scope>
    <source>
        <strain evidence="2">JCM 17137</strain>
    </source>
</reference>
<proteinExistence type="predicted"/>
<accession>A0ABP7GC38</accession>
<dbReference type="RefSeq" id="WP_344975518.1">
    <property type="nucleotide sequence ID" value="NZ_BAABDD010000031.1"/>
</dbReference>
<gene>
    <name evidence="1" type="ORF">GCM10022402_42980</name>
</gene>
<comment type="caution">
    <text evidence="1">The sequence shown here is derived from an EMBL/GenBank/DDBJ whole genome shotgun (WGS) entry which is preliminary data.</text>
</comment>
<dbReference type="InterPro" id="IPR021725">
    <property type="entry name" value="Cdd1"/>
</dbReference>
<sequence>MRGSPASTTAVTRLANVGPALERRLNRIGITRVGHLCACDPVELYERICVDQGRREDLCLLDVLMSAVDQAAGAAACPWWHYTPHRKRVQAQREGGGALPPSS</sequence>
<organism evidence="1 2">
    <name type="scientific">Salinactinospora qingdaonensis</name>
    <dbReference type="NCBI Taxonomy" id="702744"/>
    <lineage>
        <taxon>Bacteria</taxon>
        <taxon>Bacillati</taxon>
        <taxon>Actinomycetota</taxon>
        <taxon>Actinomycetes</taxon>
        <taxon>Streptosporangiales</taxon>
        <taxon>Nocardiopsidaceae</taxon>
        <taxon>Salinactinospora</taxon>
    </lineage>
</organism>
<evidence type="ECO:0000313" key="2">
    <source>
        <dbReference type="Proteomes" id="UP001500908"/>
    </source>
</evidence>
<dbReference type="EMBL" id="BAABDD010000031">
    <property type="protein sequence ID" value="GAA3760489.1"/>
    <property type="molecule type" value="Genomic_DNA"/>
</dbReference>
<dbReference type="Pfam" id="PF11731">
    <property type="entry name" value="Cdd1"/>
    <property type="match status" value="1"/>
</dbReference>
<name>A0ABP7GC38_9ACTN</name>
<dbReference type="Gene3D" id="1.10.150.20">
    <property type="entry name" value="5' to 3' exonuclease, C-terminal subdomain"/>
    <property type="match status" value="1"/>
</dbReference>
<keyword evidence="2" id="KW-1185">Reference proteome</keyword>